<organism evidence="1 2">
    <name type="scientific">Brooklawnia propionicigenes</name>
    <dbReference type="NCBI Taxonomy" id="3041175"/>
    <lineage>
        <taxon>Bacteria</taxon>
        <taxon>Bacillati</taxon>
        <taxon>Actinomycetota</taxon>
        <taxon>Actinomycetes</taxon>
        <taxon>Propionibacteriales</taxon>
        <taxon>Propionibacteriaceae</taxon>
        <taxon>Brooklawnia</taxon>
    </lineage>
</organism>
<accession>A0AAN0KCJ3</accession>
<reference evidence="1" key="1">
    <citation type="journal article" date="2024" name="Int. J. Syst. Evol. Microbiol.">
        <title>Brooklawnia propionicigenes sp. nov., a facultatively anaerobic, propionate-producing bacterium isolated from a methanogenic reactor treating waste from cattle farms.</title>
        <authorList>
            <person name="Akita Y."/>
            <person name="Ueki A."/>
            <person name="Tonouchi A."/>
            <person name="Sugawara Y."/>
            <person name="Honma S."/>
            <person name="Kaku N."/>
            <person name="Ueki K."/>
        </authorList>
    </citation>
    <scope>NUCLEOTIDE SEQUENCE</scope>
    <source>
        <strain evidence="1">SH051</strain>
    </source>
</reference>
<name>A0AAN0KCJ3_9ACTN</name>
<dbReference type="KEGG" id="broo:brsh051_20310"/>
<dbReference type="AlphaFoldDB" id="A0AAN0KCJ3"/>
<sequence>MVGSAGKYLAASMSEWPDAMEAERSLVLDECRYDQQVRCELEKMSPATIDRYSAAAPDSDLS</sequence>
<proteinExistence type="predicted"/>
<dbReference type="EMBL" id="AP028056">
    <property type="protein sequence ID" value="BEH02750.1"/>
    <property type="molecule type" value="Genomic_DNA"/>
</dbReference>
<gene>
    <name evidence="1" type="ORF">brsh051_20310</name>
</gene>
<evidence type="ECO:0000313" key="2">
    <source>
        <dbReference type="Proteomes" id="UP001431656"/>
    </source>
</evidence>
<protein>
    <submittedName>
        <fullName evidence="1">Uncharacterized protein</fullName>
    </submittedName>
</protein>
<dbReference type="Proteomes" id="UP001431656">
    <property type="component" value="Chromosome"/>
</dbReference>
<evidence type="ECO:0000313" key="1">
    <source>
        <dbReference type="EMBL" id="BEH02750.1"/>
    </source>
</evidence>
<keyword evidence="2" id="KW-1185">Reference proteome</keyword>